<accession>A0ABY6BJN7</accession>
<dbReference type="InterPro" id="IPR032710">
    <property type="entry name" value="NTF2-like_dom_sf"/>
</dbReference>
<feature type="domain" description="SnoaL-like" evidence="1">
    <location>
        <begin position="8"/>
        <end position="107"/>
    </location>
</feature>
<evidence type="ECO:0000313" key="3">
    <source>
        <dbReference type="Proteomes" id="UP001064632"/>
    </source>
</evidence>
<dbReference type="InterPro" id="IPR037401">
    <property type="entry name" value="SnoaL-like"/>
</dbReference>
<dbReference type="Pfam" id="PF12680">
    <property type="entry name" value="SnoaL_2"/>
    <property type="match status" value="1"/>
</dbReference>
<protein>
    <submittedName>
        <fullName evidence="2">Nuclear transport factor 2 family protein</fullName>
    </submittedName>
</protein>
<evidence type="ECO:0000259" key="1">
    <source>
        <dbReference type="Pfam" id="PF12680"/>
    </source>
</evidence>
<dbReference type="RefSeq" id="WP_261696936.1">
    <property type="nucleotide sequence ID" value="NZ_CP104694.1"/>
</dbReference>
<name>A0ABY6BJN7_9GAMM</name>
<sequence>MQTADLLTAFYEAFQRRDGAAMAACYAPDATFRDPVFQLRGNEIGAMWTMLCQRGKDLALTFDVVDAGPDAGRVNWQARYTFSSTGRPVVNDIAAQIRVRDGKIVDHVDTFSFWRWSRQALGPAGLLLGWTPWLRQKVRRQAAEGLARFLREADAR</sequence>
<dbReference type="EMBL" id="CP104694">
    <property type="protein sequence ID" value="UXI69984.1"/>
    <property type="molecule type" value="Genomic_DNA"/>
</dbReference>
<dbReference type="Gene3D" id="3.10.450.50">
    <property type="match status" value="1"/>
</dbReference>
<dbReference type="SUPFAM" id="SSF54427">
    <property type="entry name" value="NTF2-like"/>
    <property type="match status" value="1"/>
</dbReference>
<proteinExistence type="predicted"/>
<organism evidence="2 3">
    <name type="scientific">Tahibacter amnicola</name>
    <dbReference type="NCBI Taxonomy" id="2976241"/>
    <lineage>
        <taxon>Bacteria</taxon>
        <taxon>Pseudomonadati</taxon>
        <taxon>Pseudomonadota</taxon>
        <taxon>Gammaproteobacteria</taxon>
        <taxon>Lysobacterales</taxon>
        <taxon>Rhodanobacteraceae</taxon>
        <taxon>Tahibacter</taxon>
    </lineage>
</organism>
<reference evidence="2" key="1">
    <citation type="submission" date="2022-09" db="EMBL/GenBank/DDBJ databases">
        <title>Tahibacter sp. nov., isolated from a fresh water.</title>
        <authorList>
            <person name="Baek J.H."/>
            <person name="Lee J.K."/>
            <person name="Kim J.M."/>
            <person name="Jeon C.O."/>
        </authorList>
    </citation>
    <scope>NUCLEOTIDE SEQUENCE</scope>
    <source>
        <strain evidence="2">W38</strain>
    </source>
</reference>
<evidence type="ECO:0000313" key="2">
    <source>
        <dbReference type="EMBL" id="UXI69984.1"/>
    </source>
</evidence>
<keyword evidence="3" id="KW-1185">Reference proteome</keyword>
<gene>
    <name evidence="2" type="ORF">N4264_10265</name>
</gene>
<dbReference type="Proteomes" id="UP001064632">
    <property type="component" value="Chromosome"/>
</dbReference>